<keyword evidence="1" id="KW-0472">Membrane</keyword>
<evidence type="ECO:0000259" key="2">
    <source>
        <dbReference type="Pfam" id="PF20013"/>
    </source>
</evidence>
<dbReference type="InterPro" id="IPR045401">
    <property type="entry name" value="GAP1-M"/>
</dbReference>
<comment type="caution">
    <text evidence="4">The sequence shown here is derived from an EMBL/GenBank/DDBJ whole genome shotgun (WGS) entry which is preliminary data.</text>
</comment>
<gene>
    <name evidence="4" type="ORF">PAECIP111802_03208</name>
</gene>
<evidence type="ECO:0000259" key="3">
    <source>
        <dbReference type="Pfam" id="PF20014"/>
    </source>
</evidence>
<evidence type="ECO:0008006" key="6">
    <source>
        <dbReference type="Google" id="ProtNLM"/>
    </source>
</evidence>
<dbReference type="EMBL" id="CAJVCE010000008">
    <property type="protein sequence ID" value="CAG7644270.1"/>
    <property type="molecule type" value="Genomic_DNA"/>
</dbReference>
<dbReference type="Proteomes" id="UP000730618">
    <property type="component" value="Unassembled WGS sequence"/>
</dbReference>
<keyword evidence="5" id="KW-1185">Reference proteome</keyword>
<evidence type="ECO:0000313" key="5">
    <source>
        <dbReference type="Proteomes" id="UP000730618"/>
    </source>
</evidence>
<reference evidence="4 5" key="1">
    <citation type="submission" date="2021-06" db="EMBL/GenBank/DDBJ databases">
        <authorList>
            <person name="Criscuolo A."/>
        </authorList>
    </citation>
    <scope>NUCLEOTIDE SEQUENCE [LARGE SCALE GENOMIC DNA]</scope>
    <source>
        <strain evidence="5">CIP 111802</strain>
    </source>
</reference>
<dbReference type="Pfam" id="PF20014">
    <property type="entry name" value="GAP1-M"/>
    <property type="match status" value="1"/>
</dbReference>
<sequence>MTRTTVQQHYFTREREGLFRSNEGFDTVAKSNGLEPAFIKSTLHPYCAYKPPKELSERGEADASRYPDSLAVFHADGGELVIGRSVYVPADFTGQRSAFFTHQYVIPEAGKETYIREPERLLRVSGFQSSYDISQGKELPELQDVPYDRPFAAGERDVQLSGLGVDQTRFQQLVQAAMSSVGGKRQVYVALNCDVSEYALEARRLMELIYCSLPYAIRRQLGFMTFNGESEGKQKIHVTFVEKGSFRAQDRNPSFDFAGNRFVNTDLSGTGQVYLDFVWENRNDPERLTDLFEFCDEALLGTDAKERLKPSIYEQLAVLFEIEQGNRSLYESDPAGRLAMILSFLSAGTVKQQSRLNELFIRLMQKESAAPARSLPTPELVLALMQYEKVAGDDMKPQLLRCLAGFVHRVTAASGEDFGQAAWIYDTLLTDDAVFAQVIREVFKAKADEAESYAAYRIGKADSIKTAVEEIGFWRKHGEYMLESDPFAKHITNKLGRLLKTNRAGRLEAAAILHHDLQRIAGRESSDPVARLCLSIGMELQTDLLEQFRLMELSGIKELATLGFMLDPVDVEWRSGLGSGARQLLDEWTALYKVLELGSGNAAQARQLLQELGPVELDRMQDAAKRLFTERLEPEYFRVVPHLFYVPQFSVASKYDAEYDYSRMLSFVAAHSKEAVYDFLLWSLGDSRFVENKGQLNPNYRAAVDRYFDRLDKQAVKNKPVMKMLLHTENEAFNALMLSVKLRQSGLLTRFYYRNRKKLMLAGGVLIPLLIVLFAFRTPISLWILSFGPAPTLQVTAIPEISDSASVHVSASAKNGNPDVKIYLNGHPAGDGKIDTEVPLREGANVVELYAVNRSGKASEPIRKNVEYTIPAPALTVTEIPESVKAASVAVKASATDRNDPQPKIYINGELAGQGSVSKSVALKQGENMIEVKAVNKDGKSSQQLVKTTRTN</sequence>
<keyword evidence="1" id="KW-0812">Transmembrane</keyword>
<proteinExistence type="predicted"/>
<evidence type="ECO:0000256" key="1">
    <source>
        <dbReference type="SAM" id="Phobius"/>
    </source>
</evidence>
<protein>
    <recommendedName>
        <fullName evidence="6">Cadherin-like beta sandwich domain-containing protein</fullName>
    </recommendedName>
</protein>
<dbReference type="Pfam" id="PF20013">
    <property type="entry name" value="GAP1-N2"/>
    <property type="match status" value="1"/>
</dbReference>
<feature type="domain" description="GTPase-associated protein 1 N-terminal" evidence="2">
    <location>
        <begin position="6"/>
        <end position="144"/>
    </location>
</feature>
<feature type="transmembrane region" description="Helical" evidence="1">
    <location>
        <begin position="759"/>
        <end position="776"/>
    </location>
</feature>
<dbReference type="InterPro" id="IPR045402">
    <property type="entry name" value="GAP1-N2"/>
</dbReference>
<organism evidence="4 5">
    <name type="scientific">Paenibacillus allorhizosphaerae</name>
    <dbReference type="NCBI Taxonomy" id="2849866"/>
    <lineage>
        <taxon>Bacteria</taxon>
        <taxon>Bacillati</taxon>
        <taxon>Bacillota</taxon>
        <taxon>Bacilli</taxon>
        <taxon>Bacillales</taxon>
        <taxon>Paenibacillaceae</taxon>
        <taxon>Paenibacillus</taxon>
    </lineage>
</organism>
<evidence type="ECO:0000313" key="4">
    <source>
        <dbReference type="EMBL" id="CAG7644270.1"/>
    </source>
</evidence>
<accession>A0ABN7TQ92</accession>
<dbReference type="RefSeq" id="WP_218099525.1">
    <property type="nucleotide sequence ID" value="NZ_CAJVCE010000008.1"/>
</dbReference>
<keyword evidence="1" id="KW-1133">Transmembrane helix</keyword>
<feature type="domain" description="GTPase-associated protein 1 middle" evidence="3">
    <location>
        <begin position="162"/>
        <end position="254"/>
    </location>
</feature>
<name>A0ABN7TQ92_9BACL</name>